<sequence>MKFFVAFSIFLTLAAAAPASDLSEAPENVKRFWDAMDKRQADKVAAEKRVFFPVFVGTVFLDFAARLINLKSGPKPWDTESGNCVVEVRTKNGGNCVMAASPAGEPAFTDFADWNVCYVHGQQYYTFPDAPGRASVGDVMVEFTAAGGVDGFTGDGLQHPQITFLSLDPPITMNMWEMVGSYKNRDPICTAMLDQKDGVFDLSEGRGWDAWKCAAPCKDLEGDWSLDD</sequence>
<accession>A0ACC1RQ04</accession>
<reference evidence="1" key="1">
    <citation type="submission" date="2022-08" db="EMBL/GenBank/DDBJ databases">
        <title>Genome Sequence of Fusarium decemcellulare.</title>
        <authorList>
            <person name="Buettner E."/>
        </authorList>
    </citation>
    <scope>NUCLEOTIDE SEQUENCE</scope>
    <source>
        <strain evidence="1">Babe19</strain>
    </source>
</reference>
<keyword evidence="2" id="KW-1185">Reference proteome</keyword>
<gene>
    <name evidence="1" type="ORF">NM208_g12740</name>
</gene>
<name>A0ACC1RQ04_9HYPO</name>
<evidence type="ECO:0000313" key="2">
    <source>
        <dbReference type="Proteomes" id="UP001148629"/>
    </source>
</evidence>
<dbReference type="Proteomes" id="UP001148629">
    <property type="component" value="Unassembled WGS sequence"/>
</dbReference>
<comment type="caution">
    <text evidence="1">The sequence shown here is derived from an EMBL/GenBank/DDBJ whole genome shotgun (WGS) entry which is preliminary data.</text>
</comment>
<proteinExistence type="predicted"/>
<dbReference type="EMBL" id="JANRMS010002390">
    <property type="protein sequence ID" value="KAJ3522718.1"/>
    <property type="molecule type" value="Genomic_DNA"/>
</dbReference>
<evidence type="ECO:0000313" key="1">
    <source>
        <dbReference type="EMBL" id="KAJ3522718.1"/>
    </source>
</evidence>
<protein>
    <submittedName>
        <fullName evidence="1">Uncharacterized protein</fullName>
    </submittedName>
</protein>
<organism evidence="1 2">
    <name type="scientific">Fusarium decemcellulare</name>
    <dbReference type="NCBI Taxonomy" id="57161"/>
    <lineage>
        <taxon>Eukaryota</taxon>
        <taxon>Fungi</taxon>
        <taxon>Dikarya</taxon>
        <taxon>Ascomycota</taxon>
        <taxon>Pezizomycotina</taxon>
        <taxon>Sordariomycetes</taxon>
        <taxon>Hypocreomycetidae</taxon>
        <taxon>Hypocreales</taxon>
        <taxon>Nectriaceae</taxon>
        <taxon>Fusarium</taxon>
        <taxon>Fusarium decemcellulare species complex</taxon>
    </lineage>
</organism>